<keyword evidence="3" id="KW-1185">Reference proteome</keyword>
<dbReference type="EMBL" id="CAJGYO010000002">
    <property type="protein sequence ID" value="CAD6213706.1"/>
    <property type="molecule type" value="Genomic_DNA"/>
</dbReference>
<evidence type="ECO:0000313" key="3">
    <source>
        <dbReference type="Proteomes" id="UP000604825"/>
    </source>
</evidence>
<comment type="caution">
    <text evidence="2">The sequence shown here is derived from an EMBL/GenBank/DDBJ whole genome shotgun (WGS) entry which is preliminary data.</text>
</comment>
<protein>
    <submittedName>
        <fullName evidence="2">Uncharacterized protein</fullName>
    </submittedName>
</protein>
<gene>
    <name evidence="2" type="ORF">NCGR_LOCUS9223</name>
</gene>
<dbReference type="AlphaFoldDB" id="A0A811MWG5"/>
<feature type="compositionally biased region" description="Low complexity" evidence="1">
    <location>
        <begin position="15"/>
        <end position="31"/>
    </location>
</feature>
<organism evidence="2 3">
    <name type="scientific">Miscanthus lutarioriparius</name>
    <dbReference type="NCBI Taxonomy" id="422564"/>
    <lineage>
        <taxon>Eukaryota</taxon>
        <taxon>Viridiplantae</taxon>
        <taxon>Streptophyta</taxon>
        <taxon>Embryophyta</taxon>
        <taxon>Tracheophyta</taxon>
        <taxon>Spermatophyta</taxon>
        <taxon>Magnoliopsida</taxon>
        <taxon>Liliopsida</taxon>
        <taxon>Poales</taxon>
        <taxon>Poaceae</taxon>
        <taxon>PACMAD clade</taxon>
        <taxon>Panicoideae</taxon>
        <taxon>Andropogonodae</taxon>
        <taxon>Andropogoneae</taxon>
        <taxon>Saccharinae</taxon>
        <taxon>Miscanthus</taxon>
    </lineage>
</organism>
<reference evidence="2" key="1">
    <citation type="submission" date="2020-10" db="EMBL/GenBank/DDBJ databases">
        <authorList>
            <person name="Han B."/>
            <person name="Lu T."/>
            <person name="Zhao Q."/>
            <person name="Huang X."/>
            <person name="Zhao Y."/>
        </authorList>
    </citation>
    <scope>NUCLEOTIDE SEQUENCE</scope>
</reference>
<proteinExistence type="predicted"/>
<evidence type="ECO:0000256" key="1">
    <source>
        <dbReference type="SAM" id="MobiDB-lite"/>
    </source>
</evidence>
<name>A0A811MWG5_9POAL</name>
<dbReference type="Proteomes" id="UP000604825">
    <property type="component" value="Unassembled WGS sequence"/>
</dbReference>
<sequence>MAPRAVQALLTATSLLSSPPSSSAPSFHPSPARLPGVHCPRTRPRLPRQSRVSPPGPSSPALRGRRGFTGSGPDPGSRADAAPPPAPAEPAASDGEAINTGGT</sequence>
<feature type="region of interest" description="Disordered" evidence="1">
    <location>
        <begin position="15"/>
        <end position="103"/>
    </location>
</feature>
<feature type="compositionally biased region" description="Low complexity" evidence="1">
    <location>
        <begin position="72"/>
        <end position="81"/>
    </location>
</feature>
<accession>A0A811MWG5</accession>
<evidence type="ECO:0000313" key="2">
    <source>
        <dbReference type="EMBL" id="CAD6213706.1"/>
    </source>
</evidence>